<gene>
    <name evidence="1" type="ORF">H1P_2020015</name>
</gene>
<organism evidence="1 2">
    <name type="scientific">Hyella patelloides LEGE 07179</name>
    <dbReference type="NCBI Taxonomy" id="945734"/>
    <lineage>
        <taxon>Bacteria</taxon>
        <taxon>Bacillati</taxon>
        <taxon>Cyanobacteriota</taxon>
        <taxon>Cyanophyceae</taxon>
        <taxon>Pleurocapsales</taxon>
        <taxon>Hyellaceae</taxon>
        <taxon>Hyella</taxon>
    </lineage>
</organism>
<proteinExistence type="predicted"/>
<dbReference type="EMBL" id="CAACVJ010000116">
    <property type="protein sequence ID" value="VEP13554.1"/>
    <property type="molecule type" value="Genomic_DNA"/>
</dbReference>
<evidence type="ECO:0000313" key="2">
    <source>
        <dbReference type="Proteomes" id="UP000320055"/>
    </source>
</evidence>
<name>A0A563VQ77_9CYAN</name>
<protein>
    <submittedName>
        <fullName evidence="1">Uncharacterized protein</fullName>
    </submittedName>
</protein>
<accession>A0A563VQ77</accession>
<dbReference type="AlphaFoldDB" id="A0A563VQ77"/>
<keyword evidence="2" id="KW-1185">Reference proteome</keyword>
<sequence length="21" mass="2270">MLGSLPSNDIDVLNLVFAITH</sequence>
<reference evidence="1 2" key="1">
    <citation type="submission" date="2019-01" db="EMBL/GenBank/DDBJ databases">
        <authorList>
            <person name="Brito A."/>
        </authorList>
    </citation>
    <scope>NUCLEOTIDE SEQUENCE [LARGE SCALE GENOMIC DNA]</scope>
    <source>
        <strain evidence="1">1</strain>
    </source>
</reference>
<dbReference type="Proteomes" id="UP000320055">
    <property type="component" value="Unassembled WGS sequence"/>
</dbReference>
<evidence type="ECO:0000313" key="1">
    <source>
        <dbReference type="EMBL" id="VEP13554.1"/>
    </source>
</evidence>